<dbReference type="EMBL" id="CP029752">
    <property type="protein sequence ID" value="QFG76415.1"/>
    <property type="molecule type" value="Genomic_DNA"/>
</dbReference>
<evidence type="ECO:0000313" key="1">
    <source>
        <dbReference type="EMBL" id="QFG76415.1"/>
    </source>
</evidence>
<reference evidence="1" key="1">
    <citation type="submission" date="2018-05" db="EMBL/GenBank/DDBJ databases">
        <title>Bacterial isolates from healthy term breastfed infants carrying antibiotic resistance genes.</title>
        <authorList>
            <person name="Casaburi G."/>
        </authorList>
    </citation>
    <scope>NUCLEOTIDE SEQUENCE [LARGE SCALE GENOMIC DNA]</scope>
    <source>
        <strain evidence="1">7084_4</strain>
    </source>
</reference>
<organism evidence="1">
    <name type="scientific">Raoultella planticola</name>
    <name type="common">Klebsiella planticola</name>
    <dbReference type="NCBI Taxonomy" id="575"/>
    <lineage>
        <taxon>Bacteria</taxon>
        <taxon>Pseudomonadati</taxon>
        <taxon>Pseudomonadota</taxon>
        <taxon>Gammaproteobacteria</taxon>
        <taxon>Enterobacterales</taxon>
        <taxon>Enterobacteriaceae</taxon>
        <taxon>Klebsiella/Raoultella group</taxon>
        <taxon>Raoultella</taxon>
    </lineage>
</organism>
<accession>A0A5P6A9A8</accession>
<proteinExistence type="predicted"/>
<name>A0A5P6A9A8_RAOPL</name>
<sequence length="427" mass="46438">MYLKQQLESFSGLLESGEMPYASEDEVIAQIQAGKIKDGDVFSVRSGNPLYWVEEFTCAGGVPVSRGKYLPSSVAFEPVVKPGDNDPDGTITGLSITSAGQFFRVAIQHDDHVAWKIYRNTGNGAEYWSEVMDKAYADLSLQYTDDLLGYLSIDISKLTGSNYINPADGSLVNSPNWKNSTYFPVKATQKIKLTAVCNTDGQANIAFYNKDKAFISAARTGAANTLETARFTVPQDGFIILCTRTATSMAFDCTVTDLPLTDNSIDTRQGVAGRQRQWPWLTKETILPVVGATREGVLASGFIDSTGAVVGSARKHRAMTILAGETAFYAGYTRSSLTTIDQIPAAILWVSPGISGLWRGAAYTLRSLPVFGEFYRARSGNPVYQPGGRPERWRGALRLSPWGRVKRHHHAQPGKATGLRCGCCGGQ</sequence>
<dbReference type="AlphaFoldDB" id="A0A5P6A9A8"/>
<protein>
    <submittedName>
        <fullName evidence="1">Uncharacterized protein</fullName>
    </submittedName>
</protein>
<gene>
    <name evidence="1" type="ORF">DMB90_01615</name>
</gene>